<dbReference type="InterPro" id="IPR011013">
    <property type="entry name" value="Gal_mutarotase_sf_dom"/>
</dbReference>
<evidence type="ECO:0000256" key="4">
    <source>
        <dbReference type="PIRSR" id="PIRSR638970-1"/>
    </source>
</evidence>
<dbReference type="STRING" id="519441.Smon_0125"/>
<feature type="active site" evidence="4">
    <location>
        <position position="269"/>
    </location>
</feature>
<dbReference type="GO" id="GO:0005576">
    <property type="term" value="C:extracellular region"/>
    <property type="evidence" value="ECO:0007669"/>
    <property type="project" value="InterPro"/>
</dbReference>
<dbReference type="InterPro" id="IPR008929">
    <property type="entry name" value="Chondroitin_lyas"/>
</dbReference>
<dbReference type="eggNOG" id="COG5492">
    <property type="taxonomic scope" value="Bacteria"/>
</dbReference>
<dbReference type="SUPFAM" id="SSF74650">
    <property type="entry name" value="Galactose mutarotase-like"/>
    <property type="match status" value="1"/>
</dbReference>
<dbReference type="Gene3D" id="2.60.220.10">
    <property type="entry name" value="Polysaccharide lyase family 8-like, C-terminal"/>
    <property type="match status" value="1"/>
</dbReference>
<dbReference type="InterPro" id="IPR003159">
    <property type="entry name" value="Lyase_8_central_dom"/>
</dbReference>
<dbReference type="GeneID" id="29672896"/>
<dbReference type="Gene3D" id="1.50.10.100">
    <property type="entry name" value="Chondroitin AC/alginate lyase"/>
    <property type="match status" value="1"/>
</dbReference>
<dbReference type="Pfam" id="PF02278">
    <property type="entry name" value="Lyase_8"/>
    <property type="match status" value="2"/>
</dbReference>
<dbReference type="CDD" id="cd01083">
    <property type="entry name" value="GAG_Lyase"/>
    <property type="match status" value="1"/>
</dbReference>
<protein>
    <submittedName>
        <fullName evidence="7">Polysaccharide lyase 8 alpha-helical</fullName>
    </submittedName>
</protein>
<name>D1AWE2_STRM9</name>
<dbReference type="KEGG" id="smf:Smon_0125"/>
<dbReference type="InterPro" id="IPR014718">
    <property type="entry name" value="GH-type_carb-bd"/>
</dbReference>
<dbReference type="EMBL" id="CP001779">
    <property type="protein sequence ID" value="ACZ00618.1"/>
    <property type="molecule type" value="Genomic_DNA"/>
</dbReference>
<evidence type="ECO:0000313" key="8">
    <source>
        <dbReference type="Proteomes" id="UP000002072"/>
    </source>
</evidence>
<dbReference type="Proteomes" id="UP000002072">
    <property type="component" value="Chromosome"/>
</dbReference>
<dbReference type="RefSeq" id="WP_012858176.1">
    <property type="nucleotide sequence ID" value="NC_013515.1"/>
</dbReference>
<dbReference type="InterPro" id="IPR012970">
    <property type="entry name" value="Lyase_8_alpha_N"/>
</dbReference>
<dbReference type="PANTHER" id="PTHR38481">
    <property type="entry name" value="HYALURONATE LYASE"/>
    <property type="match status" value="1"/>
</dbReference>
<feature type="active site" evidence="4">
    <location>
        <position position="260"/>
    </location>
</feature>
<gene>
    <name evidence="7" type="ordered locus">Smon_0125</name>
</gene>
<dbReference type="Gene3D" id="2.70.98.10">
    <property type="match status" value="1"/>
</dbReference>
<dbReference type="SUPFAM" id="SSF48230">
    <property type="entry name" value="Chondroitin AC/alginate lyase"/>
    <property type="match status" value="1"/>
</dbReference>
<dbReference type="SUPFAM" id="SSF49863">
    <property type="entry name" value="Hyaluronate lyase-like, C-terminal domain"/>
    <property type="match status" value="1"/>
</dbReference>
<dbReference type="HOGENOM" id="CLU_004172_4_0_0"/>
<dbReference type="PANTHER" id="PTHR38481:SF1">
    <property type="entry name" value="HYALURONATE LYASE"/>
    <property type="match status" value="1"/>
</dbReference>
<evidence type="ECO:0000259" key="5">
    <source>
        <dbReference type="Pfam" id="PF02278"/>
    </source>
</evidence>
<evidence type="ECO:0000256" key="3">
    <source>
        <dbReference type="ARBA" id="ARBA00023239"/>
    </source>
</evidence>
<keyword evidence="3 7" id="KW-0456">Lyase</keyword>
<organism evidence="7 8">
    <name type="scientific">Streptobacillus moniliformis (strain ATCC 14647 / DSM 12112 / NCTC 10651 / 9901)</name>
    <dbReference type="NCBI Taxonomy" id="519441"/>
    <lineage>
        <taxon>Bacteria</taxon>
        <taxon>Fusobacteriati</taxon>
        <taxon>Fusobacteriota</taxon>
        <taxon>Fusobacteriia</taxon>
        <taxon>Fusobacteriales</taxon>
        <taxon>Leptotrichiaceae</taxon>
        <taxon>Streptobacillus</taxon>
    </lineage>
</organism>
<evidence type="ECO:0000313" key="7">
    <source>
        <dbReference type="EMBL" id="ACZ00618.1"/>
    </source>
</evidence>
<dbReference type="GO" id="GO:0005975">
    <property type="term" value="P:carbohydrate metabolic process"/>
    <property type="evidence" value="ECO:0007669"/>
    <property type="project" value="InterPro"/>
</dbReference>
<dbReference type="InterPro" id="IPR011071">
    <property type="entry name" value="Lyase_8-like_C"/>
</dbReference>
<dbReference type="InterPro" id="IPR038970">
    <property type="entry name" value="Lyase_8"/>
</dbReference>
<dbReference type="OrthoDB" id="6636047at2"/>
<feature type="domain" description="Polysaccharide lyase family 8 central" evidence="5">
    <location>
        <begin position="568"/>
        <end position="625"/>
    </location>
</feature>
<dbReference type="Pfam" id="PF08124">
    <property type="entry name" value="Lyase_8_N"/>
    <property type="match status" value="1"/>
</dbReference>
<comment type="similarity">
    <text evidence="1">Belongs to the polysaccharide lyase 8 family.</text>
</comment>
<evidence type="ECO:0000256" key="2">
    <source>
        <dbReference type="ARBA" id="ARBA00022729"/>
    </source>
</evidence>
<evidence type="ECO:0000256" key="1">
    <source>
        <dbReference type="ARBA" id="ARBA00006699"/>
    </source>
</evidence>
<accession>D1AWE2</accession>
<feature type="domain" description="Polysaccharide lyase 8 N-terminal alpha-helical" evidence="6">
    <location>
        <begin position="50"/>
        <end position="363"/>
    </location>
</feature>
<dbReference type="GO" id="GO:0030246">
    <property type="term" value="F:carbohydrate binding"/>
    <property type="evidence" value="ECO:0007669"/>
    <property type="project" value="InterPro"/>
</dbReference>
<feature type="active site" evidence="4">
    <location>
        <position position="323"/>
    </location>
</feature>
<evidence type="ECO:0000259" key="6">
    <source>
        <dbReference type="Pfam" id="PF08124"/>
    </source>
</evidence>
<feature type="domain" description="Polysaccharide lyase family 8 central" evidence="5">
    <location>
        <begin position="405"/>
        <end position="565"/>
    </location>
</feature>
<dbReference type="CAZy" id="PL8">
    <property type="family name" value="Polysaccharide Lyase Family 8"/>
</dbReference>
<proteinExistence type="inferred from homology"/>
<sequence length="739" mass="83150">MKKIIVFLALIVGILSFNNQSKEIEGMKLKWKEFLLNIPHDISLKEISKENKEKNIDKLNKSSKDILNKMRVYETQDYVFKDYQNMSSGNHILRSLKDIQTLIKAYLTPDTNVYKDKEVKEMINIGLEIISERGYVVGAMEKGNWWEWEIGIPKTLNEILIMGEEIIESEISSKLLKASYYFQPDPEFSGLSPAARTSTSPNKRVSKGGNRMDTALVTYGRGIIEKNASEIKRAINSVAVVGEYVEKGDGFYKDHSFIQHENVAYSGTYGQVLLNGLAQFIYLTGDTSFEINNPSIINIYDVIIKGYSYLLINGGINDSVNGRSISRDDSSDLGRAKPIINSLALISRGANSEYRSKIESIVKKAILDNNFEYMPDSVNNLVIANILNEIVKDKNIKPLDVRGTKVFSYMDRAVSIGKNGIKFAISMHSNRIANYETMNKENIRGWYTGDGMTYIYTNNSSDFVEYWPTVSLLRLPGTTESVNRREVATGERRFPKDLSPKTWVGGADNGSEAFIGMDFISWNNLTEAKKSYLLLDGVMIAVGSNIESSDGEIITVVDNRINNESAKKIVYTPLMDTKIEKSVVERTGSFKKIGGKKDTPITKEFVELIIKHGNNPKNGKYAYAVSDKEVKGVLIKRLDNVAHIIKKDNILAINSWKSDKLYFDGIEINNEISLIRKVNGTNVSLTIADPNHRLSEAKIVLDGYYTSKDLPVINKNNKTIITFKLDKNGMSKTINLIKK</sequence>
<keyword evidence="2" id="KW-0732">Signal</keyword>
<dbReference type="AlphaFoldDB" id="D1AWE2"/>
<keyword evidence="8" id="KW-1185">Reference proteome</keyword>
<reference evidence="7 8" key="1">
    <citation type="journal article" date="2009" name="Stand. Genomic Sci.">
        <title>Complete genome sequence of Streptobacillus moniliformis type strain (9901T).</title>
        <authorList>
            <person name="Nolan M."/>
            <person name="Gronow S."/>
            <person name="Lapidus A."/>
            <person name="Ivanova N."/>
            <person name="Copeland A."/>
            <person name="Lucas S."/>
            <person name="Del Rio T.G."/>
            <person name="Chen F."/>
            <person name="Tice H."/>
            <person name="Pitluck S."/>
            <person name="Cheng J.F."/>
            <person name="Sims D."/>
            <person name="Meincke L."/>
            <person name="Bruce D."/>
            <person name="Goodwin L."/>
            <person name="Brettin T."/>
            <person name="Han C."/>
            <person name="Detter J.C."/>
            <person name="Ovchinikova G."/>
            <person name="Pati A."/>
            <person name="Mavromatis K."/>
            <person name="Mikhailova N."/>
            <person name="Chen A."/>
            <person name="Palaniappan K."/>
            <person name="Land M."/>
            <person name="Hauser L."/>
            <person name="Chang Y.J."/>
            <person name="Jeffries C.D."/>
            <person name="Rohde M."/>
            <person name="Sproer C."/>
            <person name="Goker M."/>
            <person name="Bristow J."/>
            <person name="Eisen J.A."/>
            <person name="Markowitz V."/>
            <person name="Hugenholtz P."/>
            <person name="Kyrpides N.C."/>
            <person name="Klenk H.P."/>
            <person name="Chain P."/>
        </authorList>
    </citation>
    <scope>NUCLEOTIDE SEQUENCE [LARGE SCALE GENOMIC DNA]</scope>
    <source>
        <strain evidence="8">ATCC 14647 / DSM 12112 / NCTC 10651 / 9901</strain>
    </source>
</reference>
<dbReference type="GO" id="GO:0016837">
    <property type="term" value="F:carbon-oxygen lyase activity, acting on polysaccharides"/>
    <property type="evidence" value="ECO:0007669"/>
    <property type="project" value="UniProtKB-ARBA"/>
</dbReference>